<dbReference type="AlphaFoldDB" id="A0A852TCZ6"/>
<feature type="domain" description="Glycosyl transferase family 1" evidence="1">
    <location>
        <begin position="215"/>
        <end position="368"/>
    </location>
</feature>
<dbReference type="Proteomes" id="UP000548423">
    <property type="component" value="Unassembled WGS sequence"/>
</dbReference>
<dbReference type="EMBL" id="JACCBX010000005">
    <property type="protein sequence ID" value="NYE05869.1"/>
    <property type="molecule type" value="Genomic_DNA"/>
</dbReference>
<evidence type="ECO:0000313" key="2">
    <source>
        <dbReference type="EMBL" id="NYE05869.1"/>
    </source>
</evidence>
<evidence type="ECO:0000313" key="3">
    <source>
        <dbReference type="Proteomes" id="UP000548423"/>
    </source>
</evidence>
<dbReference type="PANTHER" id="PTHR12526">
    <property type="entry name" value="GLYCOSYLTRANSFERASE"/>
    <property type="match status" value="1"/>
</dbReference>
<name>A0A852TCZ6_9BACI</name>
<sequence>MKIALTHFRVGETDGVSLEMEKWKLIFERMGHEVVFLAGSEGLVDSYIIEELHYKHPINERIVENAYDNLKDYPDEDSLKKEILDYAHTIEQKLLDFIQKEKIDIMIPNNIWSLGWGLSAGIAFTNAAKKSGIKFVAHHHDFHWERERYSKPTCGFVQDYLEEYFPPNLDNITHVVINQIAKKELEERKGIIATVVPNVFNFEAETWKVDDYNQDFRKSIDVGENDILVLQATRITERKAIELGIEVVSEMKSAIHLNKLKHLYNGKLFSENSKIVYVLAGLPESTPQYLQDLKNKAESLGVDIRFVNDKIAHSRSIEKNEKVYSLWDAYVFSDLVTYPSILEGWGNQLLEAVFANKPMVVYEYPVYLTDIQDKGFSFISLGAKHTTNDQGLVEVENEKIISAGAEARNILSDAKLYKDVTDINFDIAKKYYSYEALYVYLQHLSIFNKAAMQL</sequence>
<dbReference type="CDD" id="cd03801">
    <property type="entry name" value="GT4_PimA-like"/>
    <property type="match status" value="1"/>
</dbReference>
<proteinExistence type="predicted"/>
<comment type="caution">
    <text evidence="2">The sequence shown here is derived from an EMBL/GenBank/DDBJ whole genome shotgun (WGS) entry which is preliminary data.</text>
</comment>
<dbReference type="Pfam" id="PF00534">
    <property type="entry name" value="Glycos_transf_1"/>
    <property type="match status" value="1"/>
</dbReference>
<reference evidence="3" key="2">
    <citation type="submission" date="2020-08" db="EMBL/GenBank/DDBJ databases">
        <title>The Agave Microbiome: Exploring the role of microbial communities in plant adaptations to desert environments.</title>
        <authorList>
            <person name="Partida-Martinez L.P."/>
        </authorList>
    </citation>
    <scope>NUCLEOTIDE SEQUENCE [LARGE SCALE GENOMIC DNA]</scope>
    <source>
        <strain evidence="3">AT2.8</strain>
    </source>
</reference>
<dbReference type="SUPFAM" id="SSF53756">
    <property type="entry name" value="UDP-Glycosyltransferase/glycogen phosphorylase"/>
    <property type="match status" value="1"/>
</dbReference>
<organism evidence="2 3">
    <name type="scientific">Neobacillus niacini</name>
    <dbReference type="NCBI Taxonomy" id="86668"/>
    <lineage>
        <taxon>Bacteria</taxon>
        <taxon>Bacillati</taxon>
        <taxon>Bacillota</taxon>
        <taxon>Bacilli</taxon>
        <taxon>Bacillales</taxon>
        <taxon>Bacillaceae</taxon>
        <taxon>Neobacillus</taxon>
    </lineage>
</organism>
<protein>
    <recommendedName>
        <fullName evidence="1">Glycosyl transferase family 1 domain-containing protein</fullName>
    </recommendedName>
</protein>
<gene>
    <name evidence="2" type="ORF">F4694_002644</name>
</gene>
<dbReference type="InterPro" id="IPR001296">
    <property type="entry name" value="Glyco_trans_1"/>
</dbReference>
<evidence type="ECO:0000259" key="1">
    <source>
        <dbReference type="Pfam" id="PF00534"/>
    </source>
</evidence>
<accession>A0A852TCZ6</accession>
<reference evidence="3" key="1">
    <citation type="submission" date="2020-07" db="EMBL/GenBank/DDBJ databases">
        <authorList>
            <person name="Partida-Martinez L."/>
            <person name="Huntemann M."/>
            <person name="Clum A."/>
            <person name="Wang J."/>
            <person name="Palaniappan K."/>
            <person name="Ritter S."/>
            <person name="Chen I.-M."/>
            <person name="Stamatis D."/>
            <person name="Reddy T."/>
            <person name="O'Malley R."/>
            <person name="Daum C."/>
            <person name="Shapiro N."/>
            <person name="Ivanova N."/>
            <person name="Kyrpides N."/>
            <person name="Woyke T."/>
        </authorList>
    </citation>
    <scope>NUCLEOTIDE SEQUENCE [LARGE SCALE GENOMIC DNA]</scope>
    <source>
        <strain evidence="3">AT2.8</strain>
    </source>
</reference>
<dbReference type="GO" id="GO:0016757">
    <property type="term" value="F:glycosyltransferase activity"/>
    <property type="evidence" value="ECO:0007669"/>
    <property type="project" value="InterPro"/>
</dbReference>
<dbReference type="PANTHER" id="PTHR12526:SF628">
    <property type="entry name" value="MANNOSYLGLUCOSYLGLYCERATE SYNTHASE"/>
    <property type="match status" value="1"/>
</dbReference>
<dbReference type="Gene3D" id="3.40.50.2000">
    <property type="entry name" value="Glycogen Phosphorylase B"/>
    <property type="match status" value="2"/>
</dbReference>